<feature type="domain" description="AMP-dependent synthetase/ligase" evidence="2">
    <location>
        <begin position="19"/>
        <end position="416"/>
    </location>
</feature>
<sequence length="603" mass="62899">MSAPAPRPRSATVSEALAAAARSAERLVFVDASEREDAVPWAEVHRRARRAAAALARLGVRPGDRVAIVLPTSIAFMDAFFGALLAGATPVPLYPPVRLGRLEEYQQGTARRLEAAGAALVITEARLRLLLGPAIAAARPPLGCRVADDLLRGRGDDAMEIEVAPDPEALALIQFSSGSTVDPKPVALRHRHLVAQLAALEAEMPLSPDAPHMPRVGVSWLPLYHDMGLIGCLLSAAYLPGTLALIPPEVFLARPAIWLRALARHRAFISAAPSFAYSLCLRRVRDEDLAGADLSGWTHALCGAEPVSLPALRAFAARFGRFGLRPEALRPVYGLAEASLAVTFSPAGEGARGAAVDARALAAEGRATPGAHEVASVGRPVPGFQVEVRDDDGRPLPERRVGRVCVRGPSVMDGYFNAPEATARALDADGWLDTGDLGFLDGGALHVTGRAKDLVIIRGANHAPQEFEACLGGVPGLRLGCAVAVGFPPPEGGEEALLILAERARGDAAAGADAGEEADASEEAVIARVRAAVAEATGVRPHTVALLPPGALPRTSSGKLRRREALRRYLAGELTAPAPAGPLRLALAAARGAIALALAGQKP</sequence>
<dbReference type="EMBL" id="MH908889">
    <property type="protein sequence ID" value="AYM52952.1"/>
    <property type="molecule type" value="Genomic_DNA"/>
</dbReference>
<dbReference type="InterPro" id="IPR045851">
    <property type="entry name" value="AMP-bd_C_sf"/>
</dbReference>
<dbReference type="Pfam" id="PF00501">
    <property type="entry name" value="AMP-binding"/>
    <property type="match status" value="1"/>
</dbReference>
<reference evidence="3" key="1">
    <citation type="journal article" date="2018" name="J. Ind. Microbiol. Biotechnol.">
        <title>Genome mining reveals uncommon alkylpyrones as type III PKS products from myxobacteria.</title>
        <authorList>
            <person name="Hug J.J."/>
            <person name="Panter F."/>
            <person name="Krug D."/>
            <person name="Muller R."/>
        </authorList>
    </citation>
    <scope>NUCLEOTIDE SEQUENCE</scope>
    <source>
        <strain evidence="3">MSr9139</strain>
    </source>
</reference>
<name>A0A3S7UW74_9BACT</name>
<evidence type="ECO:0000259" key="2">
    <source>
        <dbReference type="Pfam" id="PF00501"/>
    </source>
</evidence>
<protein>
    <submittedName>
        <fullName evidence="3">AMP-binding protein</fullName>
    </submittedName>
</protein>
<dbReference type="GO" id="GO:0005886">
    <property type="term" value="C:plasma membrane"/>
    <property type="evidence" value="ECO:0007669"/>
    <property type="project" value="TreeGrafter"/>
</dbReference>
<comment type="similarity">
    <text evidence="1">Belongs to the ATP-dependent AMP-binding enzyme family.</text>
</comment>
<accession>A0A3S7UW74</accession>
<dbReference type="SUPFAM" id="SSF56801">
    <property type="entry name" value="Acetyl-CoA synthetase-like"/>
    <property type="match status" value="1"/>
</dbReference>
<organism evidence="3">
    <name type="scientific">Jahnella sp. MSr9139</name>
    <dbReference type="NCBI Taxonomy" id="1434086"/>
    <lineage>
        <taxon>Bacteria</taxon>
        <taxon>Pseudomonadati</taxon>
        <taxon>Myxococcota</taxon>
        <taxon>Polyangia</taxon>
        <taxon>Polyangiales</taxon>
        <taxon>Polyangiaceae</taxon>
        <taxon>Jahnella</taxon>
    </lineage>
</organism>
<evidence type="ECO:0000313" key="3">
    <source>
        <dbReference type="EMBL" id="AYM52952.1"/>
    </source>
</evidence>
<evidence type="ECO:0000256" key="1">
    <source>
        <dbReference type="ARBA" id="ARBA00006432"/>
    </source>
</evidence>
<dbReference type="Gene3D" id="3.30.300.30">
    <property type="match status" value="1"/>
</dbReference>
<dbReference type="GO" id="GO:0070566">
    <property type="term" value="F:adenylyltransferase activity"/>
    <property type="evidence" value="ECO:0007669"/>
    <property type="project" value="TreeGrafter"/>
</dbReference>
<dbReference type="PANTHER" id="PTHR22754:SF32">
    <property type="entry name" value="DISCO-INTERACTING PROTEIN 2"/>
    <property type="match status" value="1"/>
</dbReference>
<dbReference type="PANTHER" id="PTHR22754">
    <property type="entry name" value="DISCO-INTERACTING PROTEIN 2 DIP2 -RELATED"/>
    <property type="match status" value="1"/>
</dbReference>
<dbReference type="GO" id="GO:0006633">
    <property type="term" value="P:fatty acid biosynthetic process"/>
    <property type="evidence" value="ECO:0007669"/>
    <property type="project" value="TreeGrafter"/>
</dbReference>
<dbReference type="Gene3D" id="3.40.50.12780">
    <property type="entry name" value="N-terminal domain of ligase-like"/>
    <property type="match status" value="1"/>
</dbReference>
<dbReference type="InterPro" id="IPR042099">
    <property type="entry name" value="ANL_N_sf"/>
</dbReference>
<dbReference type="InterPro" id="IPR000873">
    <property type="entry name" value="AMP-dep_synth/lig_dom"/>
</dbReference>
<dbReference type="AlphaFoldDB" id="A0A3S7UW74"/>
<proteinExistence type="inferred from homology"/>